<comment type="caution">
    <text evidence="3">The sequence shown here is derived from an EMBL/GenBank/DDBJ whole genome shotgun (WGS) entry which is preliminary data.</text>
</comment>
<dbReference type="GO" id="GO:0009244">
    <property type="term" value="P:lipopolysaccharide core region biosynthetic process"/>
    <property type="evidence" value="ECO:0007669"/>
    <property type="project" value="TreeGrafter"/>
</dbReference>
<dbReference type="InterPro" id="IPR002201">
    <property type="entry name" value="Glyco_trans_9"/>
</dbReference>
<dbReference type="RefSeq" id="WP_053178769.1">
    <property type="nucleotide sequence ID" value="NZ_LGIA01000006.1"/>
</dbReference>
<keyword evidence="1" id="KW-0328">Glycosyltransferase</keyword>
<evidence type="ECO:0008006" key="5">
    <source>
        <dbReference type="Google" id="ProtNLM"/>
    </source>
</evidence>
<accession>A0A0L8VFC1</accession>
<name>A0A0L8VFC1_9BACT</name>
<evidence type="ECO:0000256" key="1">
    <source>
        <dbReference type="ARBA" id="ARBA00022676"/>
    </source>
</evidence>
<evidence type="ECO:0000313" key="3">
    <source>
        <dbReference type="EMBL" id="KOH47078.1"/>
    </source>
</evidence>
<dbReference type="AlphaFoldDB" id="A0A0L8VFC1"/>
<organism evidence="3 4">
    <name type="scientific">Sunxiuqinia dokdonensis</name>
    <dbReference type="NCBI Taxonomy" id="1409788"/>
    <lineage>
        <taxon>Bacteria</taxon>
        <taxon>Pseudomonadati</taxon>
        <taxon>Bacteroidota</taxon>
        <taxon>Bacteroidia</taxon>
        <taxon>Marinilabiliales</taxon>
        <taxon>Prolixibacteraceae</taxon>
        <taxon>Sunxiuqinia</taxon>
    </lineage>
</organism>
<dbReference type="Proteomes" id="UP000036958">
    <property type="component" value="Unassembled WGS sequence"/>
</dbReference>
<sequence>MNIFQGIILPLKTKILVIRFSSIGDIVLTSPVIRCLKKQLHQAEIHFLTKEKHENLLRANPYIDRIHLLSSNLTELVQQLQKEEFDYIVDLHHNLRSQFIKRNLRKKSFTLKKLNIKKWLLVSFKINILPKIHIVDRMMHAVAPLGIKDDGHGLDYFIPEGESFSQENLPEEYKKGYVAVVLSGTYYTKRLPARKQVEFLNRLTVPCILIGGKSEVKLAREIEQQAKGKILNLCHQLSINQSASLVKTARVVVSNDTGLMHIAAAFKKKILSVWGSTTPDLGMTPYLPHPASHIQKLDGLSCQPCSKIGRQYCPKKHFRCMLEQNTAEMAKWIEKNF</sequence>
<dbReference type="CDD" id="cd03789">
    <property type="entry name" value="GT9_LPS_heptosyltransferase"/>
    <property type="match status" value="1"/>
</dbReference>
<dbReference type="PANTHER" id="PTHR30160:SF1">
    <property type="entry name" value="LIPOPOLYSACCHARIDE 1,2-N-ACETYLGLUCOSAMINETRANSFERASE-RELATED"/>
    <property type="match status" value="1"/>
</dbReference>
<proteinExistence type="predicted"/>
<keyword evidence="2" id="KW-0808">Transferase</keyword>
<dbReference type="PANTHER" id="PTHR30160">
    <property type="entry name" value="TETRAACYLDISACCHARIDE 4'-KINASE-RELATED"/>
    <property type="match status" value="1"/>
</dbReference>
<dbReference type="Gene3D" id="3.40.50.2000">
    <property type="entry name" value="Glycogen Phosphorylase B"/>
    <property type="match status" value="2"/>
</dbReference>
<evidence type="ECO:0000256" key="2">
    <source>
        <dbReference type="ARBA" id="ARBA00022679"/>
    </source>
</evidence>
<dbReference type="SUPFAM" id="SSF53756">
    <property type="entry name" value="UDP-Glycosyltransferase/glycogen phosphorylase"/>
    <property type="match status" value="1"/>
</dbReference>
<protein>
    <recommendedName>
        <fullName evidence="5">Glycosyl transferase</fullName>
    </recommendedName>
</protein>
<dbReference type="GO" id="GO:0005829">
    <property type="term" value="C:cytosol"/>
    <property type="evidence" value="ECO:0007669"/>
    <property type="project" value="TreeGrafter"/>
</dbReference>
<dbReference type="GO" id="GO:0008713">
    <property type="term" value="F:ADP-heptose-lipopolysaccharide heptosyltransferase activity"/>
    <property type="evidence" value="ECO:0007669"/>
    <property type="project" value="TreeGrafter"/>
</dbReference>
<gene>
    <name evidence="3" type="ORF">NC99_01210</name>
</gene>
<dbReference type="InterPro" id="IPR051199">
    <property type="entry name" value="LPS_LOS_Heptosyltrfase"/>
</dbReference>
<dbReference type="OrthoDB" id="9768048at2"/>
<dbReference type="STRING" id="1409788.NC99_01210"/>
<dbReference type="EMBL" id="LGIA01000006">
    <property type="protein sequence ID" value="KOH47078.1"/>
    <property type="molecule type" value="Genomic_DNA"/>
</dbReference>
<evidence type="ECO:0000313" key="4">
    <source>
        <dbReference type="Proteomes" id="UP000036958"/>
    </source>
</evidence>
<dbReference type="Pfam" id="PF01075">
    <property type="entry name" value="Glyco_transf_9"/>
    <property type="match status" value="1"/>
</dbReference>
<reference evidence="4" key="1">
    <citation type="submission" date="2015-07" db="EMBL/GenBank/DDBJ databases">
        <title>Genome sequencing of Sunxiuqinia dokdonensis strain SK.</title>
        <authorList>
            <person name="Ahn S."/>
            <person name="Kim B.-C."/>
        </authorList>
    </citation>
    <scope>NUCLEOTIDE SEQUENCE [LARGE SCALE GENOMIC DNA]</scope>
    <source>
        <strain evidence="4">SK</strain>
    </source>
</reference>
<dbReference type="PATRIC" id="fig|1409788.3.peg.127"/>
<keyword evidence="4" id="KW-1185">Reference proteome</keyword>